<evidence type="ECO:0000313" key="2">
    <source>
        <dbReference type="EMBL" id="HCT55697.1"/>
    </source>
</evidence>
<dbReference type="EMBL" id="DPIY01000001">
    <property type="protein sequence ID" value="HCT55697.1"/>
    <property type="molecule type" value="Genomic_DNA"/>
</dbReference>
<feature type="signal peptide" evidence="1">
    <location>
        <begin position="1"/>
        <end position="33"/>
    </location>
</feature>
<name>A0A3D4V5V7_9BACT</name>
<evidence type="ECO:0000313" key="3">
    <source>
        <dbReference type="Proteomes" id="UP000264071"/>
    </source>
</evidence>
<keyword evidence="1" id="KW-0732">Signal</keyword>
<comment type="caution">
    <text evidence="2">The sequence shown here is derived from an EMBL/GenBank/DDBJ whole genome shotgun (WGS) entry which is preliminary data.</text>
</comment>
<organism evidence="2 3">
    <name type="scientific">Gemmatimonas aurantiaca</name>
    <dbReference type="NCBI Taxonomy" id="173480"/>
    <lineage>
        <taxon>Bacteria</taxon>
        <taxon>Pseudomonadati</taxon>
        <taxon>Gemmatimonadota</taxon>
        <taxon>Gemmatimonadia</taxon>
        <taxon>Gemmatimonadales</taxon>
        <taxon>Gemmatimonadaceae</taxon>
        <taxon>Gemmatimonas</taxon>
    </lineage>
</organism>
<dbReference type="Proteomes" id="UP000264071">
    <property type="component" value="Unassembled WGS sequence"/>
</dbReference>
<accession>A0A3D4V5V7</accession>
<protein>
    <recommendedName>
        <fullName evidence="4">DUF5723 domain-containing protein</fullName>
    </recommendedName>
</protein>
<evidence type="ECO:0008006" key="4">
    <source>
        <dbReference type="Google" id="ProtNLM"/>
    </source>
</evidence>
<dbReference type="OMA" id="THENVDY"/>
<sequence length="458" mass="48894">MRRHWPLRRSTPALTIALASAMTLAALPSTVQAQRLRERISQLFVFGEGEEPLFLAGSATSSNPASVRAHGTHFIPSAAAENGSIIGFISSALAASVSNVPIGATTSGETFRFEGGVPVSTATSAGPIFAERGQTLGRGRVLAGVNRSTFQFSTLRGRPLSDVGLVFTHENVDYDGCDAEQGGQDCSKYGVPVLENEAMSFNLNLNIAVDVTSFYTTFGITDRIDFGVVVPLQQTSFSGTSFAQIDPFGGTSAAHFFSGTPTDPVLQATKTTKGNTFGIGDVAARVKVNAYQSQNTAVAFLADARFPTGDVEDLLGLGHFALRSQAIMSSRFGNFSPHLNTGFLYRADESQNHAVLATAGFDHLLGPKVTLAVDIVSEFQVGASKLALPKPIFYDSPYRRSVNPTTIPDIRDDLINGSFGFKFLASRNVIVVTNALLPLNRGGMRANQLWTMGLEYSF</sequence>
<gene>
    <name evidence="2" type="ORF">DGD08_00640</name>
</gene>
<evidence type="ECO:0000256" key="1">
    <source>
        <dbReference type="SAM" id="SignalP"/>
    </source>
</evidence>
<feature type="chain" id="PRO_5017702609" description="DUF5723 domain-containing protein" evidence="1">
    <location>
        <begin position="34"/>
        <end position="458"/>
    </location>
</feature>
<proteinExistence type="predicted"/>
<reference evidence="2 3" key="1">
    <citation type="journal article" date="2018" name="Nat. Biotechnol.">
        <title>A standardized bacterial taxonomy based on genome phylogeny substantially revises the tree of life.</title>
        <authorList>
            <person name="Parks D.H."/>
            <person name="Chuvochina M."/>
            <person name="Waite D.W."/>
            <person name="Rinke C."/>
            <person name="Skarshewski A."/>
            <person name="Chaumeil P.A."/>
            <person name="Hugenholtz P."/>
        </authorList>
    </citation>
    <scope>NUCLEOTIDE SEQUENCE [LARGE SCALE GENOMIC DNA]</scope>
    <source>
        <strain evidence="2">UBA8844</strain>
    </source>
</reference>
<dbReference type="AlphaFoldDB" id="A0A3D4V5V7"/>